<comment type="caution">
    <text evidence="5">The sequence shown here is derived from an EMBL/GenBank/DDBJ whole genome shotgun (WGS) entry which is preliminary data.</text>
</comment>
<dbReference type="GO" id="GO:0003700">
    <property type="term" value="F:DNA-binding transcription factor activity"/>
    <property type="evidence" value="ECO:0007669"/>
    <property type="project" value="TreeGrafter"/>
</dbReference>
<dbReference type="Gene3D" id="3.30.450.40">
    <property type="match status" value="2"/>
</dbReference>
<protein>
    <submittedName>
        <fullName evidence="5">DNA-binding IclR family transcriptional regulator</fullName>
    </submittedName>
</protein>
<dbReference type="PANTHER" id="PTHR30136">
    <property type="entry name" value="HELIX-TURN-HELIX TRANSCRIPTIONAL REGULATOR, ICLR FAMILY"/>
    <property type="match status" value="1"/>
</dbReference>
<dbReference type="Proteomes" id="UP000542125">
    <property type="component" value="Unassembled WGS sequence"/>
</dbReference>
<dbReference type="PANTHER" id="PTHR30136:SF39">
    <property type="entry name" value="TRANSCRIPTIONAL REGULATORY PROTEIN"/>
    <property type="match status" value="1"/>
</dbReference>
<dbReference type="RefSeq" id="WP_179582291.1">
    <property type="nucleotide sequence ID" value="NZ_JACBYR010000001.1"/>
</dbReference>
<sequence length="237" mass="26116">MSNDGVTAVERAMAVLDCFKLGADRLSLADLSARLPLHKTTIFRLLNSLVRTRYVVRHDDGRYALGPRVLYLGRVYERSFRLGDVVVPQLKALSKESGETASYYVPSEGQRLCLFRLQPTEGVHDQLVAGSLLDIDDSATGQIFHVWVRGDRRMATPDELPTHSSGLYSPFTTSWAVPVFGDQDQFVGALTLTGLAPRVEPEAGRHKATLMKHGRTLSAALGASESWCDTIYGRHGD</sequence>
<accession>A0A7Y9LID5</accession>
<dbReference type="Gene3D" id="1.10.10.10">
    <property type="entry name" value="Winged helix-like DNA-binding domain superfamily/Winged helix DNA-binding domain"/>
    <property type="match status" value="1"/>
</dbReference>
<dbReference type="GO" id="GO:0045892">
    <property type="term" value="P:negative regulation of DNA-templated transcription"/>
    <property type="evidence" value="ECO:0007669"/>
    <property type="project" value="TreeGrafter"/>
</dbReference>
<evidence type="ECO:0000313" key="6">
    <source>
        <dbReference type="Proteomes" id="UP000542125"/>
    </source>
</evidence>
<dbReference type="PROSITE" id="PS51077">
    <property type="entry name" value="HTH_ICLR"/>
    <property type="match status" value="1"/>
</dbReference>
<feature type="domain" description="HTH iclR-type" evidence="4">
    <location>
        <begin position="6"/>
        <end position="67"/>
    </location>
</feature>
<dbReference type="SUPFAM" id="SSF55781">
    <property type="entry name" value="GAF domain-like"/>
    <property type="match status" value="1"/>
</dbReference>
<dbReference type="GO" id="GO:0003677">
    <property type="term" value="F:DNA binding"/>
    <property type="evidence" value="ECO:0007669"/>
    <property type="project" value="UniProtKB-KW"/>
</dbReference>
<dbReference type="EMBL" id="JACBYR010000001">
    <property type="protein sequence ID" value="NYE80819.1"/>
    <property type="molecule type" value="Genomic_DNA"/>
</dbReference>
<gene>
    <name evidence="5" type="ORF">FHW18_000090</name>
</gene>
<evidence type="ECO:0000256" key="3">
    <source>
        <dbReference type="ARBA" id="ARBA00023163"/>
    </source>
</evidence>
<dbReference type="SUPFAM" id="SSF46785">
    <property type="entry name" value="Winged helix' DNA-binding domain"/>
    <property type="match status" value="1"/>
</dbReference>
<keyword evidence="2 5" id="KW-0238">DNA-binding</keyword>
<reference evidence="5 6" key="1">
    <citation type="submission" date="2020-07" db="EMBL/GenBank/DDBJ databases">
        <title>Genomic Encyclopedia of Type Strains, Phase IV (KMG-V): Genome sequencing to study the core and pangenomes of soil and plant-associated prokaryotes.</title>
        <authorList>
            <person name="Whitman W."/>
        </authorList>
    </citation>
    <scope>NUCLEOTIDE SEQUENCE [LARGE SCALE GENOMIC DNA]</scope>
    <source>
        <strain evidence="5 6">SAS40</strain>
    </source>
</reference>
<dbReference type="SMART" id="SM00346">
    <property type="entry name" value="HTH_ICLR"/>
    <property type="match status" value="1"/>
</dbReference>
<dbReference type="InterPro" id="IPR050707">
    <property type="entry name" value="HTH_MetabolicPath_Reg"/>
</dbReference>
<evidence type="ECO:0000256" key="2">
    <source>
        <dbReference type="ARBA" id="ARBA00023125"/>
    </source>
</evidence>
<dbReference type="InterPro" id="IPR036390">
    <property type="entry name" value="WH_DNA-bd_sf"/>
</dbReference>
<dbReference type="InterPro" id="IPR036388">
    <property type="entry name" value="WH-like_DNA-bd_sf"/>
</dbReference>
<evidence type="ECO:0000259" key="4">
    <source>
        <dbReference type="PROSITE" id="PS51077"/>
    </source>
</evidence>
<proteinExistence type="predicted"/>
<dbReference type="AlphaFoldDB" id="A0A7Y9LID5"/>
<evidence type="ECO:0000256" key="1">
    <source>
        <dbReference type="ARBA" id="ARBA00023015"/>
    </source>
</evidence>
<name>A0A7Y9LID5_9BURK</name>
<organism evidence="5 6">
    <name type="scientific">Pigmentiphaga litoralis</name>
    <dbReference type="NCBI Taxonomy" id="516702"/>
    <lineage>
        <taxon>Bacteria</taxon>
        <taxon>Pseudomonadati</taxon>
        <taxon>Pseudomonadota</taxon>
        <taxon>Betaproteobacteria</taxon>
        <taxon>Burkholderiales</taxon>
        <taxon>Alcaligenaceae</taxon>
        <taxon>Pigmentiphaga</taxon>
    </lineage>
</organism>
<evidence type="ECO:0000313" key="5">
    <source>
        <dbReference type="EMBL" id="NYE80819.1"/>
    </source>
</evidence>
<dbReference type="InterPro" id="IPR029016">
    <property type="entry name" value="GAF-like_dom_sf"/>
</dbReference>
<dbReference type="Pfam" id="PF09339">
    <property type="entry name" value="HTH_IclR"/>
    <property type="match status" value="1"/>
</dbReference>
<dbReference type="FunFam" id="1.10.10.10:FF:000056">
    <property type="entry name" value="IclR family transcriptional regulator"/>
    <property type="match status" value="1"/>
</dbReference>
<keyword evidence="3" id="KW-0804">Transcription</keyword>
<keyword evidence="6" id="KW-1185">Reference proteome</keyword>
<keyword evidence="1" id="KW-0805">Transcription regulation</keyword>
<dbReference type="InterPro" id="IPR005471">
    <property type="entry name" value="Tscrpt_reg_IclR_N"/>
</dbReference>